<dbReference type="GO" id="GO:0005615">
    <property type="term" value="C:extracellular space"/>
    <property type="evidence" value="ECO:0007669"/>
    <property type="project" value="TreeGrafter"/>
</dbReference>
<feature type="domain" description="Fibrinogen C-terminal" evidence="2">
    <location>
        <begin position="1003"/>
        <end position="1216"/>
    </location>
</feature>
<organism evidence="3 4">
    <name type="scientific">Plakobranchus ocellatus</name>
    <dbReference type="NCBI Taxonomy" id="259542"/>
    <lineage>
        <taxon>Eukaryota</taxon>
        <taxon>Metazoa</taxon>
        <taxon>Spiralia</taxon>
        <taxon>Lophotrochozoa</taxon>
        <taxon>Mollusca</taxon>
        <taxon>Gastropoda</taxon>
        <taxon>Heterobranchia</taxon>
        <taxon>Euthyneura</taxon>
        <taxon>Panpulmonata</taxon>
        <taxon>Sacoglossa</taxon>
        <taxon>Placobranchoidea</taxon>
        <taxon>Plakobranchidae</taxon>
        <taxon>Plakobranchus</taxon>
    </lineage>
</organism>
<keyword evidence="4" id="KW-1185">Reference proteome</keyword>
<reference evidence="3 4" key="1">
    <citation type="journal article" date="2021" name="Elife">
        <title>Chloroplast acquisition without the gene transfer in kleptoplastic sea slugs, Plakobranchus ocellatus.</title>
        <authorList>
            <person name="Maeda T."/>
            <person name="Takahashi S."/>
            <person name="Yoshida T."/>
            <person name="Shimamura S."/>
            <person name="Takaki Y."/>
            <person name="Nagai Y."/>
            <person name="Toyoda A."/>
            <person name="Suzuki Y."/>
            <person name="Arimoto A."/>
            <person name="Ishii H."/>
            <person name="Satoh N."/>
            <person name="Nishiyama T."/>
            <person name="Hasebe M."/>
            <person name="Maruyama T."/>
            <person name="Minagawa J."/>
            <person name="Obokata J."/>
            <person name="Shigenobu S."/>
        </authorList>
    </citation>
    <scope>NUCLEOTIDE SEQUENCE [LARGE SCALE GENOMIC DNA]</scope>
</reference>
<evidence type="ECO:0000256" key="1">
    <source>
        <dbReference type="ARBA" id="ARBA00023157"/>
    </source>
</evidence>
<dbReference type="PANTHER" id="PTHR19143">
    <property type="entry name" value="FIBRINOGEN/TENASCIN/ANGIOPOEITIN"/>
    <property type="match status" value="1"/>
</dbReference>
<dbReference type="Proteomes" id="UP000735302">
    <property type="component" value="Unassembled WGS sequence"/>
</dbReference>
<dbReference type="CDD" id="cd00087">
    <property type="entry name" value="FReD"/>
    <property type="match status" value="1"/>
</dbReference>
<dbReference type="Pfam" id="PF00147">
    <property type="entry name" value="Fibrinogen_C"/>
    <property type="match status" value="1"/>
</dbReference>
<dbReference type="InterPro" id="IPR020837">
    <property type="entry name" value="Fibrinogen_CS"/>
</dbReference>
<evidence type="ECO:0000313" key="4">
    <source>
        <dbReference type="Proteomes" id="UP000735302"/>
    </source>
</evidence>
<dbReference type="InterPro" id="IPR036056">
    <property type="entry name" value="Fibrinogen-like_C"/>
</dbReference>
<dbReference type="InterPro" id="IPR014716">
    <property type="entry name" value="Fibrinogen_a/b/g_C_1"/>
</dbReference>
<dbReference type="EMBL" id="BLXT01003952">
    <property type="protein sequence ID" value="GFO08231.1"/>
    <property type="molecule type" value="Genomic_DNA"/>
</dbReference>
<accession>A0AAV4AAN7</accession>
<gene>
    <name evidence="3" type="ORF">PoB_003473600</name>
</gene>
<evidence type="ECO:0000259" key="2">
    <source>
        <dbReference type="PROSITE" id="PS51406"/>
    </source>
</evidence>
<dbReference type="InterPro" id="IPR002181">
    <property type="entry name" value="Fibrinogen_a/b/g_C_dom"/>
</dbReference>
<dbReference type="InterPro" id="IPR050373">
    <property type="entry name" value="Fibrinogen_C-term_domain"/>
</dbReference>
<dbReference type="PROSITE" id="PS51406">
    <property type="entry name" value="FIBRINOGEN_C_2"/>
    <property type="match status" value="1"/>
</dbReference>
<dbReference type="SMART" id="SM00186">
    <property type="entry name" value="FBG"/>
    <property type="match status" value="1"/>
</dbReference>
<dbReference type="PANTHER" id="PTHR19143:SF327">
    <property type="entry name" value="FI21813P1-RELATED"/>
    <property type="match status" value="1"/>
</dbReference>
<evidence type="ECO:0000313" key="3">
    <source>
        <dbReference type="EMBL" id="GFO08231.1"/>
    </source>
</evidence>
<name>A0AAV4AAN7_9GAST</name>
<dbReference type="Gene3D" id="1.20.5.1230">
    <property type="entry name" value="Apolipoprotein A-I"/>
    <property type="match status" value="2"/>
</dbReference>
<dbReference type="Gene3D" id="3.90.215.10">
    <property type="entry name" value="Gamma Fibrinogen, chain A, domain 1"/>
    <property type="match status" value="1"/>
</dbReference>
<protein>
    <submittedName>
        <fullName evidence="3">Guanylate cyclase 32e</fullName>
    </submittedName>
</protein>
<keyword evidence="1" id="KW-1015">Disulfide bond</keyword>
<dbReference type="SUPFAM" id="SSF58113">
    <property type="entry name" value="Apolipoprotein A-I"/>
    <property type="match status" value="2"/>
</dbReference>
<sequence>MVELGGAMLIVMLGRTMLDKYSWCLNANTDDSQIAAAEKMVELGGAMLIVMLASPQQGDLRLSGPPIRAERSSVTLEAGAQSPEPYIYLPCTRRDLDGFSPCSSDSSSSSSSSSIMNRFYLRLSCVLFLVGCALFESASGALAVGKPATRTIEGLSIETSARYLSTVLRDGVCMSVTCSYTPTDSNGKPPAGLSRLTLRRYNKNSASYNIIVDAVSVQNPVPENAKDAYSAVGDITNSEASLQVNVTSQDICQFAVFQCLLDFEDQTALSIESDDNLPFAEDSSNEQWLQRVTEFIKSQMSSLNRKMSKSLFSLEVQTENMLKLFQNDVIRRAHDSIASLRSKLSDALEKSVAVISTDTQKLRQGSSDGVKVLQDTIQIALQTLNTGVSDDISNAELNLRDSLRATNEDIAKKITELDKVVIDRVDSVQVDAGQLSSDLGKQVELFGTNINDYMAKMLSNIAESIIKFEKNISTETEDIQQSHKKDTGDVLKLFAAEFKSTRMFLDKQITTINEKFSNVSTLISTHIEKLQERTSNLTENLGENIVSTVGGLKKDVNEQVQKLDENVSSKVSSVASSVAGAATGLSTRLGNLDSTVAKIVENFQQSVVKQIGDLQSKVDTGMASMATIINNEVEKLGYNVGETSVNLEGQINKVNENTTRSLSHLQATTLRKIQFLNAKLSDLLATVRTKLVKDIEKLSADLSDTRQTGNSALSSDVSQLNQASVEQINTVSQLLLSVIDDVYKQQAATTNKMSTQFGTLLAGLDEQLKTLQANTETEIGKSTQTIESSVDDLKSTLRNKENSTQAAITLGIETLRDLSVADIADLKGRTLEKINNILLGTSQEITNVLAEFEKQSQSIGTSNSDIQLKLTTMISKDMKNILEYSSKLDGNFDSRREIFENVASKLKNLDENFQDLQESSKSSLDTISNDIEKEAESYSEKIDSINKGLTDLGKVRQEGQTKLASEFNDINFYLSNTTTLIFNELNSNFDQVDEMVRRTDKTLTNYLRPEVCQEGMSFMASSQLTYVVIPPSNEIPYDFLCDAHTTGGGWIVIQKRKTGDTDFFRNFNDYEIGFGSVYEDFWMGLERIHQLTAKDEYELRVDMTYQGSSRYAQYGTFSVGDSASRYTMTLGDYSGTAGDSMFDTNSMKFSTYDEDNDKSRRTNCASSNAGGWWYNDCQYANLNGWWGRKDENGVRWNSFSGTQPLVTTEMKIRLKKKPQRE</sequence>
<dbReference type="AlphaFoldDB" id="A0AAV4AAN7"/>
<proteinExistence type="predicted"/>
<comment type="caution">
    <text evidence="3">The sequence shown here is derived from an EMBL/GenBank/DDBJ whole genome shotgun (WGS) entry which is preliminary data.</text>
</comment>
<dbReference type="SUPFAM" id="SSF56496">
    <property type="entry name" value="Fibrinogen C-terminal domain-like"/>
    <property type="match status" value="1"/>
</dbReference>
<dbReference type="PROSITE" id="PS00514">
    <property type="entry name" value="FIBRINOGEN_C_1"/>
    <property type="match status" value="1"/>
</dbReference>